<evidence type="ECO:0000313" key="2">
    <source>
        <dbReference type="EMBL" id="OGZ62449.1"/>
    </source>
</evidence>
<keyword evidence="1" id="KW-0812">Transmembrane</keyword>
<reference evidence="2 3" key="1">
    <citation type="journal article" date="2016" name="Nat. Commun.">
        <title>Thousands of microbial genomes shed light on interconnected biogeochemical processes in an aquifer system.</title>
        <authorList>
            <person name="Anantharaman K."/>
            <person name="Brown C.T."/>
            <person name="Hug L.A."/>
            <person name="Sharon I."/>
            <person name="Castelle C.J."/>
            <person name="Probst A.J."/>
            <person name="Thomas B.C."/>
            <person name="Singh A."/>
            <person name="Wilkins M.J."/>
            <person name="Karaoz U."/>
            <person name="Brodie E.L."/>
            <person name="Williams K.H."/>
            <person name="Hubbard S.S."/>
            <person name="Banfield J.F."/>
        </authorList>
    </citation>
    <scope>NUCLEOTIDE SEQUENCE [LARGE SCALE GENOMIC DNA]</scope>
</reference>
<keyword evidence="1" id="KW-1133">Transmembrane helix</keyword>
<accession>A0A1G2HJ58</accession>
<keyword evidence="1" id="KW-0472">Membrane</keyword>
<organism evidence="2 3">
    <name type="scientific">Candidatus Staskawiczbacteria bacterium RIFCSPHIGHO2_01_FULL_34_27</name>
    <dbReference type="NCBI Taxonomy" id="1802199"/>
    <lineage>
        <taxon>Bacteria</taxon>
        <taxon>Candidatus Staskawicziibacteriota</taxon>
    </lineage>
</organism>
<evidence type="ECO:0000313" key="3">
    <source>
        <dbReference type="Proteomes" id="UP000178991"/>
    </source>
</evidence>
<name>A0A1G2HJ58_9BACT</name>
<evidence type="ECO:0000256" key="1">
    <source>
        <dbReference type="SAM" id="Phobius"/>
    </source>
</evidence>
<dbReference type="EMBL" id="MHOL01000022">
    <property type="protein sequence ID" value="OGZ62449.1"/>
    <property type="molecule type" value="Genomic_DNA"/>
</dbReference>
<gene>
    <name evidence="2" type="ORF">A2639_01295</name>
</gene>
<sequence length="106" mass="12632">MTIKELTKYLKDNPNKYWFKRKIYGWGWVPVTWQGWLVIGFFIIYIVLISMVLDSNSEPTSTDLIWFFLKTFLAVVVVILICYKKGEKPKWKWGLSGEEKEKYGKN</sequence>
<dbReference type="AlphaFoldDB" id="A0A1G2HJ58"/>
<feature type="transmembrane region" description="Helical" evidence="1">
    <location>
        <begin position="64"/>
        <end position="83"/>
    </location>
</feature>
<protein>
    <submittedName>
        <fullName evidence="2">Uncharacterized protein</fullName>
    </submittedName>
</protein>
<proteinExistence type="predicted"/>
<comment type="caution">
    <text evidence="2">The sequence shown here is derived from an EMBL/GenBank/DDBJ whole genome shotgun (WGS) entry which is preliminary data.</text>
</comment>
<feature type="transmembrane region" description="Helical" evidence="1">
    <location>
        <begin position="26"/>
        <end position="52"/>
    </location>
</feature>
<dbReference type="Proteomes" id="UP000178991">
    <property type="component" value="Unassembled WGS sequence"/>
</dbReference>